<gene>
    <name evidence="1" type="ORF">HIJ39_19025</name>
</gene>
<reference evidence="1 2" key="1">
    <citation type="submission" date="2020-04" db="EMBL/GenBank/DDBJ databases">
        <authorList>
            <person name="Zhang R."/>
            <person name="Schippers A."/>
        </authorList>
    </citation>
    <scope>NUCLEOTIDE SEQUENCE [LARGE SCALE GENOMIC DNA]</scope>
    <source>
        <strain evidence="1 2">DSM 109850</strain>
    </source>
</reference>
<dbReference type="EMBL" id="JABBVZ010000109">
    <property type="protein sequence ID" value="NMP24419.1"/>
    <property type="molecule type" value="Genomic_DNA"/>
</dbReference>
<protein>
    <submittedName>
        <fullName evidence="1">Uncharacterized protein</fullName>
    </submittedName>
</protein>
<organism evidence="1 2">
    <name type="scientific">Sulfobacillus harzensis</name>
    <dbReference type="NCBI Taxonomy" id="2729629"/>
    <lineage>
        <taxon>Bacteria</taxon>
        <taxon>Bacillati</taxon>
        <taxon>Bacillota</taxon>
        <taxon>Clostridia</taxon>
        <taxon>Eubacteriales</taxon>
        <taxon>Clostridiales Family XVII. Incertae Sedis</taxon>
        <taxon>Sulfobacillus</taxon>
    </lineage>
</organism>
<name>A0A7Y0L6V5_9FIRM</name>
<evidence type="ECO:0000313" key="1">
    <source>
        <dbReference type="EMBL" id="NMP24419.1"/>
    </source>
</evidence>
<evidence type="ECO:0000313" key="2">
    <source>
        <dbReference type="Proteomes" id="UP000533476"/>
    </source>
</evidence>
<dbReference type="AlphaFoldDB" id="A0A7Y0L6V5"/>
<dbReference type="Pfam" id="PF20529">
    <property type="entry name" value="DUF6744"/>
    <property type="match status" value="1"/>
</dbReference>
<comment type="caution">
    <text evidence="1">The sequence shown here is derived from an EMBL/GenBank/DDBJ whole genome shotgun (WGS) entry which is preliminary data.</text>
</comment>
<sequence length="298" mass="33036">MSEQMLQQDDLMAQLMASHPNVGRLAWFTVDEGLVDQQQWLQGLMRAGLTAYGAPKGIPATTAYLRGLRSMQAAAPGRTLIRRVERERGRTVHHWIEETVSGGQVHFRPLAAIARDTKHDVISIQRLDQMTSEQDDALSRLTEFVDTAQRTFTAGDRRRQIRGWFSGVGALQMAHAGPMQFIPETAVGLIDALNQAQDDLGIHVWSMPLTRSADVIGTLTQSLDKEVTRKTAALLKSVQDAKKAGKTPTTAQQAKLVQQLRELDSRVNRYAGLFGEQLDNLTMQLDLARQTVRGALAE</sequence>
<keyword evidence="2" id="KW-1185">Reference proteome</keyword>
<dbReference type="InterPro" id="IPR046632">
    <property type="entry name" value="DUF6744"/>
</dbReference>
<dbReference type="RefSeq" id="WP_169102523.1">
    <property type="nucleotide sequence ID" value="NZ_JABBVZ010000109.1"/>
</dbReference>
<accession>A0A7Y0L6V5</accession>
<proteinExistence type="predicted"/>
<dbReference type="Proteomes" id="UP000533476">
    <property type="component" value="Unassembled WGS sequence"/>
</dbReference>